<evidence type="ECO:0000313" key="5">
    <source>
        <dbReference type="Proteomes" id="UP001152888"/>
    </source>
</evidence>
<dbReference type="PANTHER" id="PTHR13366">
    <property type="entry name" value="MALARIA ANTIGEN-RELATED"/>
    <property type="match status" value="1"/>
</dbReference>
<dbReference type="OrthoDB" id="66533at2759"/>
<evidence type="ECO:0000256" key="1">
    <source>
        <dbReference type="ARBA" id="ARBA00015263"/>
    </source>
</evidence>
<dbReference type="AlphaFoldDB" id="A0A9P0MLL6"/>
<organism evidence="4 5">
    <name type="scientific">Acanthoscelides obtectus</name>
    <name type="common">Bean weevil</name>
    <name type="synonym">Bruchus obtectus</name>
    <dbReference type="NCBI Taxonomy" id="200917"/>
    <lineage>
        <taxon>Eukaryota</taxon>
        <taxon>Metazoa</taxon>
        <taxon>Ecdysozoa</taxon>
        <taxon>Arthropoda</taxon>
        <taxon>Hexapoda</taxon>
        <taxon>Insecta</taxon>
        <taxon>Pterygota</taxon>
        <taxon>Neoptera</taxon>
        <taxon>Endopterygota</taxon>
        <taxon>Coleoptera</taxon>
        <taxon>Polyphaga</taxon>
        <taxon>Cucujiformia</taxon>
        <taxon>Chrysomeloidea</taxon>
        <taxon>Chrysomelidae</taxon>
        <taxon>Bruchinae</taxon>
        <taxon>Bruchini</taxon>
        <taxon>Acanthoscelides</taxon>
    </lineage>
</organism>
<dbReference type="EMBL" id="CAKOFQ010008581">
    <property type="protein sequence ID" value="CAH2014972.1"/>
    <property type="molecule type" value="Genomic_DNA"/>
</dbReference>
<dbReference type="InterPro" id="IPR011989">
    <property type="entry name" value="ARM-like"/>
</dbReference>
<feature type="region of interest" description="Disordered" evidence="2">
    <location>
        <begin position="287"/>
        <end position="320"/>
    </location>
</feature>
<reference evidence="4" key="1">
    <citation type="submission" date="2022-03" db="EMBL/GenBank/DDBJ databases">
        <authorList>
            <person name="Sayadi A."/>
        </authorList>
    </citation>
    <scope>NUCLEOTIDE SEQUENCE</scope>
</reference>
<protein>
    <recommendedName>
        <fullName evidence="1">HEAT repeat-containing protein 6</fullName>
    </recommendedName>
</protein>
<dbReference type="InterPro" id="IPR016024">
    <property type="entry name" value="ARM-type_fold"/>
</dbReference>
<evidence type="ECO:0000313" key="4">
    <source>
        <dbReference type="EMBL" id="CAH2014972.1"/>
    </source>
</evidence>
<dbReference type="SUPFAM" id="SSF48371">
    <property type="entry name" value="ARM repeat"/>
    <property type="match status" value="2"/>
</dbReference>
<feature type="compositionally biased region" description="Basic residues" evidence="2">
    <location>
        <begin position="292"/>
        <end position="310"/>
    </location>
</feature>
<feature type="domain" description="DUF4042" evidence="3">
    <location>
        <begin position="371"/>
        <end position="546"/>
    </location>
</feature>
<accession>A0A9P0MLL6</accession>
<name>A0A9P0MLL6_ACAOB</name>
<dbReference type="InterPro" id="IPR052107">
    <property type="entry name" value="HEAT6"/>
</dbReference>
<comment type="caution">
    <text evidence="4">The sequence shown here is derived from an EMBL/GenBank/DDBJ whole genome shotgun (WGS) entry which is preliminary data.</text>
</comment>
<dbReference type="Pfam" id="PF13251">
    <property type="entry name" value="DUF4042"/>
    <property type="match status" value="1"/>
</dbReference>
<proteinExistence type="predicted"/>
<dbReference type="InterPro" id="IPR025283">
    <property type="entry name" value="DUF4042"/>
</dbReference>
<feature type="region of interest" description="Disordered" evidence="2">
    <location>
        <begin position="341"/>
        <end position="360"/>
    </location>
</feature>
<evidence type="ECO:0000259" key="3">
    <source>
        <dbReference type="Pfam" id="PF13251"/>
    </source>
</evidence>
<dbReference type="PANTHER" id="PTHR13366:SF0">
    <property type="entry name" value="HEAT REPEAT-CONTAINING PROTEIN 6"/>
    <property type="match status" value="1"/>
</dbReference>
<sequence>MFCDVTFKNMAASFDNSEIFSNLSSKIINLFLRRTEGNQDLISKTLDDLNSLNYRYPIITNATEAVLLVNQCCSFIPTDDSILVQKYSQLLWNLIRQQNLSVEGKTLTLTVQWCLNGLQIKDKNIILVVLQALDALLRSNVNKQSIQVGYVVREICKFLKKNQGTLETTLLALQCLEACTTLSSENQKADSDLHKPLELCSEVFLSHLTENLTDSNDLITNKILQTCCLGLQNVILQYPEYLMKELGTVLGVIKTFMLLGIKNVDYIMPQKLMPSALSIPEMPSITREKKGGKLTKQKKHRVSGTQKKGKINQSEHDTSSGGYIPATTCLDYNSDSGVSGVNSGNKIKTSDSDFSDSESGKAAKLQHVKTKVRRAALNLFFIVVKNTEKSTMFTYWSSFIPEDNMSGQHNLVTCFLRDPSARNRMTALNVLLLLLTTSKLYLAQAESSDKSTSFTPYSVVLGRMITELHRSLSLILHEISVPVLTQALKCYAALIQATPYHRMSSRLMTKVIRNIKPFLYHKDASVQVTALIALGCVLASEPVLPETIEAMLKLESALKNKFAKNDDSLLMDDIDSLSINDSFEYADFDEPEEAEESDSRCGTGIPWLLKRCLVNLGVEMEESESSKGAAPVKLESLQILSAMSTKYFENLILPHLSLIVKALDQALLDSYVDLKLHAGRTVDFIGQAMSKFLSNEDKLVEIPITQCVNFWKTLLNKSLVDLFQFEENPILRAVACDCLGSIGPHIFEQLPRDKQILCVTLLFSCTRDGENSVKGAAVRALAICVTYPSLREDTGFVLDTAEAIYRTLKDDHLSVREKASWSLGNLSGALVLSSTESKEAFEEISSEMILKLLKACICGTSDNDKVKMNCVRGIGNLLQLVTEEMLKNEPFPETVDKAFAVLVKCCTTGSNMKVRWNSCYALKNAMQNINLYKRCSVDGHFSNKDWQVPVFNALNELVVSFKNFKVRINAALALSAPKCREHYGNFYFSVWAALLKALENSGNIEDFNEYKHRDNLVEQICLSLGHLTTLLQMGDLSQLQSTLQLYEDNLKTHISKVMERLVPEKSTQLSNAVYALNQLEKRDLDASGREILVQFKKIFELKI</sequence>
<dbReference type="Proteomes" id="UP001152888">
    <property type="component" value="Unassembled WGS sequence"/>
</dbReference>
<evidence type="ECO:0000256" key="2">
    <source>
        <dbReference type="SAM" id="MobiDB-lite"/>
    </source>
</evidence>
<gene>
    <name evidence="4" type="ORF">ACAOBT_LOCUS34425</name>
</gene>
<dbReference type="Gene3D" id="1.25.10.10">
    <property type="entry name" value="Leucine-rich Repeat Variant"/>
    <property type="match status" value="2"/>
</dbReference>
<keyword evidence="5" id="KW-1185">Reference proteome</keyword>